<evidence type="ECO:0000313" key="2">
    <source>
        <dbReference type="Proteomes" id="UP000664521"/>
    </source>
</evidence>
<keyword evidence="2" id="KW-1185">Reference proteome</keyword>
<dbReference type="Proteomes" id="UP000664521">
    <property type="component" value="Unassembled WGS sequence"/>
</dbReference>
<dbReference type="SUPFAM" id="SSF53167">
    <property type="entry name" value="Purine and uridine phosphorylases"/>
    <property type="match status" value="1"/>
</dbReference>
<dbReference type="GO" id="GO:0003824">
    <property type="term" value="F:catalytic activity"/>
    <property type="evidence" value="ECO:0007669"/>
    <property type="project" value="InterPro"/>
</dbReference>
<reference evidence="1" key="1">
    <citation type="submission" date="2021-03" db="EMBL/GenBank/DDBJ databases">
        <authorList>
            <person name="Tagirdzhanova G."/>
        </authorList>
    </citation>
    <scope>NUCLEOTIDE SEQUENCE</scope>
</reference>
<name>A0A8H3G096_9LECA</name>
<protein>
    <submittedName>
        <fullName evidence="1">Uncharacterized protein</fullName>
    </submittedName>
</protein>
<comment type="caution">
    <text evidence="1">The sequence shown here is derived from an EMBL/GenBank/DDBJ whole genome shotgun (WGS) entry which is preliminary data.</text>
</comment>
<dbReference type="OrthoDB" id="3503419at2759"/>
<dbReference type="InterPro" id="IPR035994">
    <property type="entry name" value="Nucleoside_phosphorylase_sf"/>
</dbReference>
<dbReference type="AlphaFoldDB" id="A0A8H3G096"/>
<accession>A0A8H3G096</accession>
<sequence>MWIVFTFIVLYLLVGFLMDFWPFQDGSNASPVKAIFHDPTTASVHTHTMGNSLTEYLKMKVHPLIQQRSWDQIFVIGDHQRDSSKVIVASNEKRDKPFNWMRPTVSVVDSGTLYLHVFPGRDYVEHYAAIIATYLALKDKDVGLVRFQYPSQEDCLNVFSTSNLEKLGVVDIVVLGYVQGLQSWSQSDWEDVDDGNLFSWKTAITTQGHRVAFLGCRICFWGDIGGNLVRTLRRVNGAKCVLYVGKLGSLRAEHIPNRTLATGSRSFVRGEPIKWQNPLEPYLQHAASVVTGVHSCLPSVLYETHDWLVSNQDRVDFVDPEIGQMAKASLEVGCQFGYLHIISDNLARKYDRDLSNERLADVRRNRGKLLSEIQAVLEPFFNGWKSAS</sequence>
<evidence type="ECO:0000313" key="1">
    <source>
        <dbReference type="EMBL" id="CAF9935576.1"/>
    </source>
</evidence>
<organism evidence="1 2">
    <name type="scientific">Heterodermia speciosa</name>
    <dbReference type="NCBI Taxonomy" id="116794"/>
    <lineage>
        <taxon>Eukaryota</taxon>
        <taxon>Fungi</taxon>
        <taxon>Dikarya</taxon>
        <taxon>Ascomycota</taxon>
        <taxon>Pezizomycotina</taxon>
        <taxon>Lecanoromycetes</taxon>
        <taxon>OSLEUM clade</taxon>
        <taxon>Lecanoromycetidae</taxon>
        <taxon>Caliciales</taxon>
        <taxon>Physciaceae</taxon>
        <taxon>Heterodermia</taxon>
    </lineage>
</organism>
<proteinExistence type="predicted"/>
<gene>
    <name evidence="1" type="ORF">HETSPECPRED_009825</name>
</gene>
<dbReference type="EMBL" id="CAJPDS010000084">
    <property type="protein sequence ID" value="CAF9935576.1"/>
    <property type="molecule type" value="Genomic_DNA"/>
</dbReference>
<dbReference type="GO" id="GO:0009116">
    <property type="term" value="P:nucleoside metabolic process"/>
    <property type="evidence" value="ECO:0007669"/>
    <property type="project" value="InterPro"/>
</dbReference>